<keyword evidence="3" id="KW-1185">Reference proteome</keyword>
<evidence type="ECO:0000313" key="2">
    <source>
        <dbReference type="EMBL" id="KAH3867374.1"/>
    </source>
</evidence>
<evidence type="ECO:0000256" key="1">
    <source>
        <dbReference type="SAM" id="MobiDB-lite"/>
    </source>
</evidence>
<evidence type="ECO:0000313" key="3">
    <source>
        <dbReference type="Proteomes" id="UP000828390"/>
    </source>
</evidence>
<sequence length="71" mass="7867">MKSAKALPRYGSGHKSAGRTDRQPDGQRQNNIPPPLAGDNEWKLFSSDGCIDPHFHLQCPKCKPKLSLHVC</sequence>
<comment type="caution">
    <text evidence="2">The sequence shown here is derived from an EMBL/GenBank/DDBJ whole genome shotgun (WGS) entry which is preliminary data.</text>
</comment>
<dbReference type="EMBL" id="JAIWYP010000002">
    <property type="protein sequence ID" value="KAH3867374.1"/>
    <property type="molecule type" value="Genomic_DNA"/>
</dbReference>
<feature type="region of interest" description="Disordered" evidence="1">
    <location>
        <begin position="1"/>
        <end position="39"/>
    </location>
</feature>
<name>A0A9D4RGF8_DREPO</name>
<accession>A0A9D4RGF8</accession>
<gene>
    <name evidence="2" type="ORF">DPMN_030500</name>
</gene>
<protein>
    <submittedName>
        <fullName evidence="2">Uncharacterized protein</fullName>
    </submittedName>
</protein>
<reference evidence="2" key="1">
    <citation type="journal article" date="2019" name="bioRxiv">
        <title>The Genome of the Zebra Mussel, Dreissena polymorpha: A Resource for Invasive Species Research.</title>
        <authorList>
            <person name="McCartney M.A."/>
            <person name="Auch B."/>
            <person name="Kono T."/>
            <person name="Mallez S."/>
            <person name="Zhang Y."/>
            <person name="Obille A."/>
            <person name="Becker A."/>
            <person name="Abrahante J.E."/>
            <person name="Garbe J."/>
            <person name="Badalamenti J.P."/>
            <person name="Herman A."/>
            <person name="Mangelson H."/>
            <person name="Liachko I."/>
            <person name="Sullivan S."/>
            <person name="Sone E.D."/>
            <person name="Koren S."/>
            <person name="Silverstein K.A.T."/>
            <person name="Beckman K.B."/>
            <person name="Gohl D.M."/>
        </authorList>
    </citation>
    <scope>NUCLEOTIDE SEQUENCE</scope>
    <source>
        <strain evidence="2">Duluth1</strain>
        <tissue evidence="2">Whole animal</tissue>
    </source>
</reference>
<dbReference type="Proteomes" id="UP000828390">
    <property type="component" value="Unassembled WGS sequence"/>
</dbReference>
<dbReference type="AlphaFoldDB" id="A0A9D4RGF8"/>
<organism evidence="2 3">
    <name type="scientific">Dreissena polymorpha</name>
    <name type="common">Zebra mussel</name>
    <name type="synonym">Mytilus polymorpha</name>
    <dbReference type="NCBI Taxonomy" id="45954"/>
    <lineage>
        <taxon>Eukaryota</taxon>
        <taxon>Metazoa</taxon>
        <taxon>Spiralia</taxon>
        <taxon>Lophotrochozoa</taxon>
        <taxon>Mollusca</taxon>
        <taxon>Bivalvia</taxon>
        <taxon>Autobranchia</taxon>
        <taxon>Heteroconchia</taxon>
        <taxon>Euheterodonta</taxon>
        <taxon>Imparidentia</taxon>
        <taxon>Neoheterodontei</taxon>
        <taxon>Myida</taxon>
        <taxon>Dreissenoidea</taxon>
        <taxon>Dreissenidae</taxon>
        <taxon>Dreissena</taxon>
    </lineage>
</organism>
<proteinExistence type="predicted"/>
<reference evidence="2" key="2">
    <citation type="submission" date="2020-11" db="EMBL/GenBank/DDBJ databases">
        <authorList>
            <person name="McCartney M.A."/>
            <person name="Auch B."/>
            <person name="Kono T."/>
            <person name="Mallez S."/>
            <person name="Becker A."/>
            <person name="Gohl D.M."/>
            <person name="Silverstein K.A.T."/>
            <person name="Koren S."/>
            <person name="Bechman K.B."/>
            <person name="Herman A."/>
            <person name="Abrahante J.E."/>
            <person name="Garbe J."/>
        </authorList>
    </citation>
    <scope>NUCLEOTIDE SEQUENCE</scope>
    <source>
        <strain evidence="2">Duluth1</strain>
        <tissue evidence="2">Whole animal</tissue>
    </source>
</reference>